<dbReference type="GO" id="GO:0005737">
    <property type="term" value="C:cytoplasm"/>
    <property type="evidence" value="ECO:0007669"/>
    <property type="project" value="UniProtKB-SubCell"/>
</dbReference>
<dbReference type="PRINTS" id="PR00094">
    <property type="entry name" value="ADENYLTKNASE"/>
</dbReference>
<evidence type="ECO:0000313" key="8">
    <source>
        <dbReference type="Proteomes" id="UP000183206"/>
    </source>
</evidence>
<evidence type="ECO:0000256" key="6">
    <source>
        <dbReference type="RuleBase" id="RU003331"/>
    </source>
</evidence>
<dbReference type="AlphaFoldDB" id="A0A1J4VGF2"/>
<dbReference type="EMBL" id="MNVO01000016">
    <property type="protein sequence ID" value="OIO33199.1"/>
    <property type="molecule type" value="Genomic_DNA"/>
</dbReference>
<dbReference type="SUPFAM" id="SSF52540">
    <property type="entry name" value="P-loop containing nucleoside triphosphate hydrolases"/>
    <property type="match status" value="1"/>
</dbReference>
<evidence type="ECO:0000256" key="4">
    <source>
        <dbReference type="ARBA" id="ARBA00022777"/>
    </source>
</evidence>
<dbReference type="EC" id="2.7.4.3" evidence="6"/>
<accession>A0A1J4VGF2</accession>
<dbReference type="Gene3D" id="3.40.50.300">
    <property type="entry name" value="P-loop containing nucleotide triphosphate hydrolases"/>
    <property type="match status" value="1"/>
</dbReference>
<proteinExistence type="inferred from homology"/>
<dbReference type="PANTHER" id="PTHR23359">
    <property type="entry name" value="NUCLEOTIDE KINASE"/>
    <property type="match status" value="1"/>
</dbReference>
<evidence type="ECO:0000256" key="2">
    <source>
        <dbReference type="ARBA" id="ARBA00022727"/>
    </source>
</evidence>
<name>A0A1J4VGF2_9BACT</name>
<dbReference type="STRING" id="1805282.AUJ44_00970"/>
<dbReference type="InterPro" id="IPR027417">
    <property type="entry name" value="P-loop_NTPase"/>
</dbReference>
<evidence type="ECO:0000313" key="7">
    <source>
        <dbReference type="EMBL" id="OIO33199.1"/>
    </source>
</evidence>
<evidence type="ECO:0000256" key="5">
    <source>
        <dbReference type="RuleBase" id="RU003330"/>
    </source>
</evidence>
<dbReference type="GO" id="GO:0005524">
    <property type="term" value="F:ATP binding"/>
    <property type="evidence" value="ECO:0007669"/>
    <property type="project" value="UniProtKB-KW"/>
</dbReference>
<protein>
    <recommendedName>
        <fullName evidence="6">Adenylate kinase</fullName>
        <ecNumber evidence="6">2.7.4.3</ecNumber>
    </recommendedName>
</protein>
<dbReference type="GO" id="GO:0004017">
    <property type="term" value="F:AMP kinase activity"/>
    <property type="evidence" value="ECO:0007669"/>
    <property type="project" value="UniProtKB-EC"/>
</dbReference>
<comment type="subunit">
    <text evidence="6">Monomer.</text>
</comment>
<comment type="subcellular location">
    <subcellularLocation>
        <location evidence="6">Cytoplasm</location>
    </subcellularLocation>
</comment>
<dbReference type="InterPro" id="IPR000850">
    <property type="entry name" value="Adenylat/UMP-CMP_kin"/>
</dbReference>
<keyword evidence="1 5" id="KW-0808">Transferase</keyword>
<comment type="catalytic activity">
    <reaction evidence="6">
        <text>AMP + ATP = 2 ADP</text>
        <dbReference type="Rhea" id="RHEA:12973"/>
        <dbReference type="ChEBI" id="CHEBI:30616"/>
        <dbReference type="ChEBI" id="CHEBI:456215"/>
        <dbReference type="ChEBI" id="CHEBI:456216"/>
        <dbReference type="EC" id="2.7.4.3"/>
    </reaction>
</comment>
<keyword evidence="4 5" id="KW-0418">Kinase</keyword>
<organism evidence="7 8">
    <name type="scientific">Candidatus Nomurabacteria bacterium CG1_02_47_685</name>
    <dbReference type="NCBI Taxonomy" id="1805282"/>
    <lineage>
        <taxon>Bacteria</taxon>
        <taxon>Candidatus Nomuraibacteriota</taxon>
    </lineage>
</organism>
<keyword evidence="3 6" id="KW-0547">Nucleotide-binding</keyword>
<dbReference type="CDD" id="cd01428">
    <property type="entry name" value="ADK"/>
    <property type="match status" value="1"/>
</dbReference>
<gene>
    <name evidence="7" type="ORF">AUJ44_00970</name>
</gene>
<sequence>MGHKTFIFIGTSGCGKGTQAKLLRAYLEKNDHGIEIFYLQTGSHFREFIKGDTYTQKLANEIMEDGEREPDFLAVWIWSEAFIKNIENKEHFIIDGTPRSLNEAVVLDTAIRFYKRGKPYVVFINTSREWARERLRGRGRADDKEESDVENRLNFFETDVMPAVEYYRQNPDYIFLEINGEQSIEDVHHDIAAKLSE</sequence>
<dbReference type="Pfam" id="PF00406">
    <property type="entry name" value="ADK"/>
    <property type="match status" value="1"/>
</dbReference>
<comment type="similarity">
    <text evidence="5">Belongs to the adenylate kinase family.</text>
</comment>
<dbReference type="Proteomes" id="UP000183206">
    <property type="component" value="Unassembled WGS sequence"/>
</dbReference>
<keyword evidence="2" id="KW-0545">Nucleotide biosynthesis</keyword>
<comment type="caution">
    <text evidence="7">The sequence shown here is derived from an EMBL/GenBank/DDBJ whole genome shotgun (WGS) entry which is preliminary data.</text>
</comment>
<reference evidence="7 8" key="1">
    <citation type="journal article" date="2016" name="Environ. Microbiol.">
        <title>Genomic resolution of a cold subsurface aquifer community provides metabolic insights for novel microbes adapted to high CO concentrations.</title>
        <authorList>
            <person name="Probst A.J."/>
            <person name="Castelle C.J."/>
            <person name="Singh A."/>
            <person name="Brown C.T."/>
            <person name="Anantharaman K."/>
            <person name="Sharon I."/>
            <person name="Hug L.A."/>
            <person name="Burstein D."/>
            <person name="Emerson J.B."/>
            <person name="Thomas B.C."/>
            <person name="Banfield J.F."/>
        </authorList>
    </citation>
    <scope>NUCLEOTIDE SEQUENCE [LARGE SCALE GENOMIC DNA]</scope>
    <source>
        <strain evidence="7">CG1_02_47_685</strain>
    </source>
</reference>
<evidence type="ECO:0000256" key="3">
    <source>
        <dbReference type="ARBA" id="ARBA00022741"/>
    </source>
</evidence>
<evidence type="ECO:0000256" key="1">
    <source>
        <dbReference type="ARBA" id="ARBA00022679"/>
    </source>
</evidence>
<keyword evidence="6" id="KW-0067">ATP-binding</keyword>